<dbReference type="EMBL" id="CP027228">
    <property type="protein sequence ID" value="AVM47336.1"/>
    <property type="molecule type" value="Genomic_DNA"/>
</dbReference>
<evidence type="ECO:0000259" key="6">
    <source>
        <dbReference type="Pfam" id="PF01048"/>
    </source>
</evidence>
<sequence>MRRSLIMTMKDKSIGAAFCDAAAVIGGNDRLGIVCAMDVEMQDLLEQMRGVSVDEIYGFKFYEGILEQTQVVLVRCGIGKVNAARGTQLMIDKYRPSYIINSGVAGALNTELRPMDIVVGKDFIQHDFDLSPIGYAKGCLATGDRSKPTITQADSDMVKLLTDVSEVVAREYEEVVKVLVGRIVSGDQFINSPEVKAELRDDFGGDAAEMEGAVLAYVASCANVPCAVLRVISDMADGTNNESYDEFEKKASKLSAEIIIELAKLAPSNR</sequence>
<dbReference type="SUPFAM" id="SSF53167">
    <property type="entry name" value="Purine and uridine phosphorylases"/>
    <property type="match status" value="1"/>
</dbReference>
<keyword evidence="4" id="KW-0378">Hydrolase</keyword>
<evidence type="ECO:0000313" key="8">
    <source>
        <dbReference type="Proteomes" id="UP000237883"/>
    </source>
</evidence>
<name>A0A2S0L223_9FIRM</name>
<dbReference type="GO" id="GO:0005829">
    <property type="term" value="C:cytosol"/>
    <property type="evidence" value="ECO:0007669"/>
    <property type="project" value="TreeGrafter"/>
</dbReference>
<feature type="domain" description="Nucleoside phosphorylase" evidence="6">
    <location>
        <begin position="30"/>
        <end position="262"/>
    </location>
</feature>
<keyword evidence="8" id="KW-1185">Reference proteome</keyword>
<evidence type="ECO:0000256" key="4">
    <source>
        <dbReference type="ARBA" id="ARBA00022801"/>
    </source>
</evidence>
<gene>
    <name evidence="7" type="ORF">C5Q96_00045</name>
</gene>
<dbReference type="PANTHER" id="PTHR46832:SF1">
    <property type="entry name" value="5'-METHYLTHIOADENOSINE_S-ADENOSYLHOMOCYSTEINE NUCLEOSIDASE"/>
    <property type="match status" value="1"/>
</dbReference>
<dbReference type="Gene3D" id="3.40.50.1580">
    <property type="entry name" value="Nucleoside phosphorylase domain"/>
    <property type="match status" value="1"/>
</dbReference>
<keyword evidence="3" id="KW-0028">Amino-acid biosynthesis</keyword>
<protein>
    <recommendedName>
        <fullName evidence="2">adenosylhomocysteine nucleosidase</fullName>
        <ecNumber evidence="2">3.2.2.9</ecNumber>
    </recommendedName>
</protein>
<dbReference type="PANTHER" id="PTHR46832">
    <property type="entry name" value="5'-METHYLTHIOADENOSINE/S-ADENOSYLHOMOCYSTEINE NUCLEOSIDASE"/>
    <property type="match status" value="1"/>
</dbReference>
<dbReference type="GO" id="GO:0008782">
    <property type="term" value="F:adenosylhomocysteine nucleosidase activity"/>
    <property type="evidence" value="ECO:0007669"/>
    <property type="project" value="UniProtKB-EC"/>
</dbReference>
<dbReference type="InterPro" id="IPR035994">
    <property type="entry name" value="Nucleoside_phosphorylase_sf"/>
</dbReference>
<dbReference type="UniPathway" id="UPA00904">
    <property type="reaction ID" value="UER00871"/>
</dbReference>
<dbReference type="InterPro" id="IPR000845">
    <property type="entry name" value="Nucleoside_phosphorylase_d"/>
</dbReference>
<dbReference type="NCBIfam" id="NF004079">
    <property type="entry name" value="PRK05584.1"/>
    <property type="match status" value="1"/>
</dbReference>
<dbReference type="CDD" id="cd09008">
    <property type="entry name" value="MTAN"/>
    <property type="match status" value="1"/>
</dbReference>
<evidence type="ECO:0000313" key="7">
    <source>
        <dbReference type="EMBL" id="AVM47336.1"/>
    </source>
</evidence>
<dbReference type="GO" id="GO:0019284">
    <property type="term" value="P:L-methionine salvage from S-adenosylmethionine"/>
    <property type="evidence" value="ECO:0007669"/>
    <property type="project" value="TreeGrafter"/>
</dbReference>
<evidence type="ECO:0000256" key="5">
    <source>
        <dbReference type="ARBA" id="ARBA00023167"/>
    </source>
</evidence>
<comment type="pathway">
    <text evidence="1">Amino-acid biosynthesis; L-methionine biosynthesis via salvage pathway; S-methyl-5-thio-alpha-D-ribose 1-phosphate from S-methyl-5'-thioadenosine (hydrolase route): step 1/2.</text>
</comment>
<dbReference type="AlphaFoldDB" id="A0A2S0L223"/>
<evidence type="ECO:0000256" key="3">
    <source>
        <dbReference type="ARBA" id="ARBA00022605"/>
    </source>
</evidence>
<evidence type="ECO:0000256" key="1">
    <source>
        <dbReference type="ARBA" id="ARBA00004945"/>
    </source>
</evidence>
<dbReference type="InterPro" id="IPR010049">
    <property type="entry name" value="MTA_SAH_Nsdase"/>
</dbReference>
<dbReference type="Pfam" id="PF01048">
    <property type="entry name" value="PNP_UDP_1"/>
    <property type="match status" value="1"/>
</dbReference>
<dbReference type="GO" id="GO:0008930">
    <property type="term" value="F:methylthioadenosine nucleosidase activity"/>
    <property type="evidence" value="ECO:0007669"/>
    <property type="project" value="InterPro"/>
</dbReference>
<dbReference type="EC" id="3.2.2.9" evidence="2"/>
<proteinExistence type="predicted"/>
<reference evidence="8" key="1">
    <citation type="submission" date="2018-02" db="EMBL/GenBank/DDBJ databases">
        <authorList>
            <person name="Holder M.E."/>
            <person name="Ajami N.J."/>
            <person name="Petrosino J.F."/>
        </authorList>
    </citation>
    <scope>NUCLEOTIDE SEQUENCE [LARGE SCALE GENOMIC DNA]</scope>
    <source>
        <strain evidence="8">CCUG 47132</strain>
    </source>
</reference>
<dbReference type="NCBIfam" id="TIGR01704">
    <property type="entry name" value="MTA_SAH-Nsdase"/>
    <property type="match status" value="1"/>
</dbReference>
<dbReference type="Proteomes" id="UP000237883">
    <property type="component" value="Chromosome"/>
</dbReference>
<evidence type="ECO:0000256" key="2">
    <source>
        <dbReference type="ARBA" id="ARBA00011974"/>
    </source>
</evidence>
<dbReference type="GO" id="GO:0019509">
    <property type="term" value="P:L-methionine salvage from methylthioadenosine"/>
    <property type="evidence" value="ECO:0007669"/>
    <property type="project" value="UniProtKB-UniPathway"/>
</dbReference>
<dbReference type="GO" id="GO:0009164">
    <property type="term" value="P:nucleoside catabolic process"/>
    <property type="evidence" value="ECO:0007669"/>
    <property type="project" value="InterPro"/>
</dbReference>
<organism evidence="7 8">
    <name type="scientific">Mogibacterium diversum</name>
    <dbReference type="NCBI Taxonomy" id="114527"/>
    <lineage>
        <taxon>Bacteria</taxon>
        <taxon>Bacillati</taxon>
        <taxon>Bacillota</taxon>
        <taxon>Clostridia</taxon>
        <taxon>Peptostreptococcales</taxon>
        <taxon>Anaerovoracaceae</taxon>
        <taxon>Mogibacterium</taxon>
    </lineage>
</organism>
<dbReference type="KEGG" id="mdv:C5Q96_00045"/>
<accession>A0A2S0L223</accession>
<keyword evidence="5" id="KW-0486">Methionine biosynthesis</keyword>